<feature type="compositionally biased region" description="Basic and acidic residues" evidence="1">
    <location>
        <begin position="366"/>
        <end position="379"/>
    </location>
</feature>
<evidence type="ECO:0008006" key="4">
    <source>
        <dbReference type="Google" id="ProtNLM"/>
    </source>
</evidence>
<feature type="compositionally biased region" description="Polar residues" evidence="1">
    <location>
        <begin position="282"/>
        <end position="306"/>
    </location>
</feature>
<feature type="region of interest" description="Disordered" evidence="1">
    <location>
        <begin position="92"/>
        <end position="311"/>
    </location>
</feature>
<feature type="compositionally biased region" description="Basic residues" evidence="1">
    <location>
        <begin position="442"/>
        <end position="452"/>
    </location>
</feature>
<protein>
    <recommendedName>
        <fullName evidence="4">Structure-specific endonuclease subunit SLX4</fullName>
    </recommendedName>
</protein>
<accession>A0A6A6BIM2</accession>
<dbReference type="Proteomes" id="UP000799438">
    <property type="component" value="Unassembled WGS sequence"/>
</dbReference>
<feature type="region of interest" description="Disordered" evidence="1">
    <location>
        <begin position="360"/>
        <end position="384"/>
    </location>
</feature>
<name>A0A6A6BIM2_9PEZI</name>
<feature type="region of interest" description="Disordered" evidence="1">
    <location>
        <begin position="402"/>
        <end position="458"/>
    </location>
</feature>
<feature type="region of interest" description="Disordered" evidence="1">
    <location>
        <begin position="25"/>
        <end position="45"/>
    </location>
</feature>
<organism evidence="2 3">
    <name type="scientific">Aplosporella prunicola CBS 121167</name>
    <dbReference type="NCBI Taxonomy" id="1176127"/>
    <lineage>
        <taxon>Eukaryota</taxon>
        <taxon>Fungi</taxon>
        <taxon>Dikarya</taxon>
        <taxon>Ascomycota</taxon>
        <taxon>Pezizomycotina</taxon>
        <taxon>Dothideomycetes</taxon>
        <taxon>Dothideomycetes incertae sedis</taxon>
        <taxon>Botryosphaeriales</taxon>
        <taxon>Aplosporellaceae</taxon>
        <taxon>Aplosporella</taxon>
    </lineage>
</organism>
<gene>
    <name evidence="2" type="ORF">K452DRAFT_285194</name>
</gene>
<dbReference type="OrthoDB" id="5349119at2759"/>
<evidence type="ECO:0000313" key="3">
    <source>
        <dbReference type="Proteomes" id="UP000799438"/>
    </source>
</evidence>
<feature type="compositionally biased region" description="Basic and acidic residues" evidence="1">
    <location>
        <begin position="179"/>
        <end position="188"/>
    </location>
</feature>
<keyword evidence="3" id="KW-1185">Reference proteome</keyword>
<evidence type="ECO:0000313" key="2">
    <source>
        <dbReference type="EMBL" id="KAF2143990.1"/>
    </source>
</evidence>
<proteinExistence type="predicted"/>
<dbReference type="RefSeq" id="XP_033399702.1">
    <property type="nucleotide sequence ID" value="XM_033540071.1"/>
</dbReference>
<reference evidence="2" key="1">
    <citation type="journal article" date="2020" name="Stud. Mycol.">
        <title>101 Dothideomycetes genomes: a test case for predicting lifestyles and emergence of pathogens.</title>
        <authorList>
            <person name="Haridas S."/>
            <person name="Albert R."/>
            <person name="Binder M."/>
            <person name="Bloem J."/>
            <person name="Labutti K."/>
            <person name="Salamov A."/>
            <person name="Andreopoulos B."/>
            <person name="Baker S."/>
            <person name="Barry K."/>
            <person name="Bills G."/>
            <person name="Bluhm B."/>
            <person name="Cannon C."/>
            <person name="Castanera R."/>
            <person name="Culley D."/>
            <person name="Daum C."/>
            <person name="Ezra D."/>
            <person name="Gonzalez J."/>
            <person name="Henrissat B."/>
            <person name="Kuo A."/>
            <person name="Liang C."/>
            <person name="Lipzen A."/>
            <person name="Lutzoni F."/>
            <person name="Magnuson J."/>
            <person name="Mondo S."/>
            <person name="Nolan M."/>
            <person name="Ohm R."/>
            <person name="Pangilinan J."/>
            <person name="Park H.-J."/>
            <person name="Ramirez L."/>
            <person name="Alfaro M."/>
            <person name="Sun H."/>
            <person name="Tritt A."/>
            <person name="Yoshinaga Y."/>
            <person name="Zwiers L.-H."/>
            <person name="Turgeon B."/>
            <person name="Goodwin S."/>
            <person name="Spatafora J."/>
            <person name="Crous P."/>
            <person name="Grigoriev I."/>
        </authorList>
    </citation>
    <scope>NUCLEOTIDE SEQUENCE</scope>
    <source>
        <strain evidence="2">CBS 121167</strain>
    </source>
</reference>
<feature type="compositionally biased region" description="Basic residues" evidence="1">
    <location>
        <begin position="111"/>
        <end position="121"/>
    </location>
</feature>
<feature type="compositionally biased region" description="Polar residues" evidence="1">
    <location>
        <begin position="236"/>
        <end position="252"/>
    </location>
</feature>
<dbReference type="GeneID" id="54297567"/>
<dbReference type="EMBL" id="ML995480">
    <property type="protein sequence ID" value="KAF2143990.1"/>
    <property type="molecule type" value="Genomic_DNA"/>
</dbReference>
<sequence>MAAREFIILSSSPPGIPDSDCIFTPPSARRKSIPSTSSPELPALGTLLTRRPAAYATGLRSGSHAAEVPADATFGFASAAALIKQQKLTLDHEDAGAPVDASNNPDSRKSAPPRRPKKPTKRAKEPEEANTAEDMSASKPKDRQTAKKATRKTKPEASTGEHAAEDSQPADHAASCSTRQDDAAEVKPKARKPRAKKSDTETQNRSRKTKAPEQQASVVDTEENAVQPVARRVRNATGTESAHFSRANSVSEQPPAVAAVNDDEPLALEQALSRRMDWTPPRDTTSPTLQHKQLQALDEQQGSPKSIASRATREGSFASLISAFGYNDQTVDVNAPKLKRNASGEAFTKRRKIELISSILPQTTVESRETTPPKEDAPKKKPRTITELATAAYRTPEISPIVSDFFAPRGGSATTTEPTKPDKEKAPARRKNQTKKAEGKSKKPTAKPKKAAKPMAQKLLSPETAKLRYNRQDILFGTSSQLVREDSPTFIRDLQQAMRESEATAGDEVHDVETLHLRPAAAGSGFSLMGRRKGLWAAAARDFDDGFLEIEEIEKSVGLNGADEPTVMQEGSVEASKADADLPSPTQFQAATTFIDVVPASDVVGGNSVTDQENDTVLMDIDDPPDHDELAVVRCTNADTTSTLTTSSPTQTR</sequence>
<evidence type="ECO:0000256" key="1">
    <source>
        <dbReference type="SAM" id="MobiDB-lite"/>
    </source>
</evidence>
<dbReference type="AlphaFoldDB" id="A0A6A6BIM2"/>